<protein>
    <submittedName>
        <fullName evidence="2">TIGR02285 family protein</fullName>
    </submittedName>
</protein>
<name>A0A7X4H8I1_9BURK</name>
<accession>A0A7X4H8I1</accession>
<reference evidence="2 3" key="1">
    <citation type="submission" date="2019-12" db="EMBL/GenBank/DDBJ databases">
        <title>Novel species isolated from a subtropical stream in China.</title>
        <authorList>
            <person name="Lu H."/>
        </authorList>
    </citation>
    <scope>NUCLEOTIDE SEQUENCE [LARGE SCALE GENOMIC DNA]</scope>
    <source>
        <strain evidence="2 3">FT127W</strain>
    </source>
</reference>
<dbReference type="NCBIfam" id="TIGR02285">
    <property type="entry name" value="TIGR02285 family protein"/>
    <property type="match status" value="1"/>
</dbReference>
<keyword evidence="3" id="KW-1185">Reference proteome</keyword>
<feature type="chain" id="PRO_5030960956" evidence="1">
    <location>
        <begin position="40"/>
        <end position="311"/>
    </location>
</feature>
<dbReference type="SUPFAM" id="SSF53850">
    <property type="entry name" value="Periplasmic binding protein-like II"/>
    <property type="match status" value="1"/>
</dbReference>
<dbReference type="Gene3D" id="3.40.190.10">
    <property type="entry name" value="Periplasmic binding protein-like II"/>
    <property type="match status" value="2"/>
</dbReference>
<organism evidence="2 3">
    <name type="scientific">Pseudoduganella aquatica</name>
    <dbReference type="NCBI Taxonomy" id="2660641"/>
    <lineage>
        <taxon>Bacteria</taxon>
        <taxon>Pseudomonadati</taxon>
        <taxon>Pseudomonadota</taxon>
        <taxon>Betaproteobacteria</taxon>
        <taxon>Burkholderiales</taxon>
        <taxon>Oxalobacteraceae</taxon>
        <taxon>Telluria group</taxon>
        <taxon>Pseudoduganella</taxon>
    </lineage>
</organism>
<dbReference type="Proteomes" id="UP000450676">
    <property type="component" value="Unassembled WGS sequence"/>
</dbReference>
<proteinExistence type="predicted"/>
<feature type="signal peptide" evidence="1">
    <location>
        <begin position="1"/>
        <end position="39"/>
    </location>
</feature>
<dbReference type="AlphaFoldDB" id="A0A7X4H8I1"/>
<keyword evidence="1" id="KW-0732">Signal</keyword>
<evidence type="ECO:0000313" key="3">
    <source>
        <dbReference type="Proteomes" id="UP000450676"/>
    </source>
</evidence>
<evidence type="ECO:0000256" key="1">
    <source>
        <dbReference type="SAM" id="SignalP"/>
    </source>
</evidence>
<sequence length="311" mass="33401">MPAHTAAHTTRRHAAWRTVSAAACALAIAAGLAPGAAQAKDVMTWVMPDFPPAAIPVNGKPGNGVADQAVNFITARWPDAEHRYIYANARRTWEILERGEAVCFPAALRTPERERIAYFSNTNLLPPPVLIVRGASLPSVPLNSAGEADLAALLERAKLHGIVVDKRSYGAAADGAIARRPRHSSLQIIPVSSYGGNILRMIAAKRADYTLDYDFALAYEMSRAPELATLKTVAVAGGSAPVTVGVACPRTPWGRAAIRRIDRLLGTREGAAALMQAQTRWQTEASRQRHAAALAEFTRQRGKPSPASDYE</sequence>
<evidence type="ECO:0000313" key="2">
    <source>
        <dbReference type="EMBL" id="MYN06614.1"/>
    </source>
</evidence>
<dbReference type="InterPro" id="IPR011972">
    <property type="entry name" value="CHP02285"/>
</dbReference>
<comment type="caution">
    <text evidence="2">The sequence shown here is derived from an EMBL/GenBank/DDBJ whole genome shotgun (WGS) entry which is preliminary data.</text>
</comment>
<dbReference type="RefSeq" id="WP_161070995.1">
    <property type="nucleotide sequence ID" value="NZ_WWCU01000003.1"/>
</dbReference>
<dbReference type="EMBL" id="WWCU01000003">
    <property type="protein sequence ID" value="MYN06614.1"/>
    <property type="molecule type" value="Genomic_DNA"/>
</dbReference>
<gene>
    <name evidence="2" type="ORF">GTP77_04615</name>
</gene>